<evidence type="ECO:0000256" key="2">
    <source>
        <dbReference type="ARBA" id="ARBA00022737"/>
    </source>
</evidence>
<accession>A0A9P3PRX9</accession>
<evidence type="ECO:0000256" key="4">
    <source>
        <dbReference type="SAM" id="MobiDB-lite"/>
    </source>
</evidence>
<dbReference type="InterPro" id="IPR001680">
    <property type="entry name" value="WD40_rpt"/>
</dbReference>
<feature type="compositionally biased region" description="Acidic residues" evidence="4">
    <location>
        <begin position="7"/>
        <end position="19"/>
    </location>
</feature>
<feature type="repeat" description="WD" evidence="3">
    <location>
        <begin position="108"/>
        <end position="149"/>
    </location>
</feature>
<dbReference type="InterPro" id="IPR019775">
    <property type="entry name" value="WD40_repeat_CS"/>
</dbReference>
<dbReference type="InterPro" id="IPR020472">
    <property type="entry name" value="WD40_PAC1"/>
</dbReference>
<evidence type="ECO:0000313" key="5">
    <source>
        <dbReference type="EMBL" id="GLB40424.1"/>
    </source>
</evidence>
<sequence>MSAEKPLDDDEMEDAEQDEQFIAPDDVLTEVVDDGDEPMDDEEEGDELGDLEAGSSKIKTNSVQIFADHGKSVFAVAGHPTQPLAASGGEDDLGYIWDITDGEIIVKLTGHTDSVTCVAWSFDGDMISTGGMDGKVRIWRRRGTENYTTWEFLTELQGPDEVMFLRWHPKGNVLLAGSNDSTVWLWQLPSGNTMQVFAGHSGAVNCGEFTPDGKRIITACADGSLIFWDPRSPTPVFKLTGDDARFNLDGITSLKVNPASTLAVIGGAAGGVRVVNLSKGEVVGALGGHTEGESIEAVDFLDLAAVGGGAGVAATGATDGKVCIWDLSTMRLRSTLQHRDAVTKLLTPPSPNGHLVVSASADKTLRTWDARSGTLLREHTGHRAAVLDASLGLGGSVVISAGDDGLCMVFTTEATEED</sequence>
<evidence type="ECO:0000256" key="1">
    <source>
        <dbReference type="ARBA" id="ARBA00022574"/>
    </source>
</evidence>
<protein>
    <submittedName>
        <fullName evidence="5">WD domain, G-beta repeat</fullName>
    </submittedName>
</protein>
<keyword evidence="2" id="KW-0677">Repeat</keyword>
<organism evidence="5 6">
    <name type="scientific">Lyophyllum shimeji</name>
    <name type="common">Hon-shimeji</name>
    <name type="synonym">Tricholoma shimeji</name>
    <dbReference type="NCBI Taxonomy" id="47721"/>
    <lineage>
        <taxon>Eukaryota</taxon>
        <taxon>Fungi</taxon>
        <taxon>Dikarya</taxon>
        <taxon>Basidiomycota</taxon>
        <taxon>Agaricomycotina</taxon>
        <taxon>Agaricomycetes</taxon>
        <taxon>Agaricomycetidae</taxon>
        <taxon>Agaricales</taxon>
        <taxon>Tricholomatineae</taxon>
        <taxon>Lyophyllaceae</taxon>
        <taxon>Lyophyllum</taxon>
    </lineage>
</organism>
<dbReference type="PROSITE" id="PS50082">
    <property type="entry name" value="WD_REPEATS_2"/>
    <property type="match status" value="5"/>
</dbReference>
<comment type="caution">
    <text evidence="5">The sequence shown here is derived from an EMBL/GenBank/DDBJ whole genome shotgun (WGS) entry which is preliminary data.</text>
</comment>
<gene>
    <name evidence="5" type="primary">SQT1</name>
    <name evidence="5" type="ORF">LshimejAT787_0802950</name>
</gene>
<name>A0A9P3PRX9_LYOSH</name>
<dbReference type="Gene3D" id="2.130.10.10">
    <property type="entry name" value="YVTN repeat-like/Quinoprotein amine dehydrogenase"/>
    <property type="match status" value="1"/>
</dbReference>
<proteinExistence type="predicted"/>
<dbReference type="EMBL" id="BRPK01000008">
    <property type="protein sequence ID" value="GLB40424.1"/>
    <property type="molecule type" value="Genomic_DNA"/>
</dbReference>
<dbReference type="PROSITE" id="PS50294">
    <property type="entry name" value="WD_REPEATS_REGION"/>
    <property type="match status" value="3"/>
</dbReference>
<feature type="repeat" description="WD" evidence="3">
    <location>
        <begin position="66"/>
        <end position="107"/>
    </location>
</feature>
<evidence type="ECO:0000313" key="6">
    <source>
        <dbReference type="Proteomes" id="UP001063166"/>
    </source>
</evidence>
<dbReference type="AlphaFoldDB" id="A0A9P3PRX9"/>
<dbReference type="CDD" id="cd00200">
    <property type="entry name" value="WD40"/>
    <property type="match status" value="1"/>
</dbReference>
<keyword evidence="6" id="KW-1185">Reference proteome</keyword>
<dbReference type="Pfam" id="PF00400">
    <property type="entry name" value="WD40"/>
    <property type="match status" value="7"/>
</dbReference>
<dbReference type="InterPro" id="IPR051179">
    <property type="entry name" value="WD_repeat_multifunction"/>
</dbReference>
<reference evidence="5" key="1">
    <citation type="submission" date="2022-07" db="EMBL/GenBank/DDBJ databases">
        <title>The genome of Lyophyllum shimeji provides insight into the initial evolution of ectomycorrhizal fungal genome.</title>
        <authorList>
            <person name="Kobayashi Y."/>
            <person name="Shibata T."/>
            <person name="Hirakawa H."/>
            <person name="Shigenobu S."/>
            <person name="Nishiyama T."/>
            <person name="Yamada A."/>
            <person name="Hasebe M."/>
            <person name="Kawaguchi M."/>
        </authorList>
    </citation>
    <scope>NUCLEOTIDE SEQUENCE</scope>
    <source>
        <strain evidence="5">AT787</strain>
    </source>
</reference>
<feature type="compositionally biased region" description="Acidic residues" evidence="4">
    <location>
        <begin position="27"/>
        <end position="50"/>
    </location>
</feature>
<dbReference type="PROSITE" id="PS00678">
    <property type="entry name" value="WD_REPEATS_1"/>
    <property type="match status" value="1"/>
</dbReference>
<dbReference type="SUPFAM" id="SSF50978">
    <property type="entry name" value="WD40 repeat-like"/>
    <property type="match status" value="1"/>
</dbReference>
<feature type="repeat" description="WD" evidence="3">
    <location>
        <begin position="335"/>
        <end position="378"/>
    </location>
</feature>
<dbReference type="PANTHER" id="PTHR19857:SF8">
    <property type="entry name" value="ANGIO-ASSOCIATED MIGRATORY CELL PROTEIN"/>
    <property type="match status" value="1"/>
</dbReference>
<dbReference type="InterPro" id="IPR036322">
    <property type="entry name" value="WD40_repeat_dom_sf"/>
</dbReference>
<dbReference type="SMART" id="SM00320">
    <property type="entry name" value="WD40"/>
    <property type="match status" value="8"/>
</dbReference>
<dbReference type="Proteomes" id="UP001063166">
    <property type="component" value="Unassembled WGS sequence"/>
</dbReference>
<feature type="repeat" description="WD" evidence="3">
    <location>
        <begin position="160"/>
        <end position="196"/>
    </location>
</feature>
<dbReference type="OrthoDB" id="10261640at2759"/>
<keyword evidence="1 3" id="KW-0853">WD repeat</keyword>
<feature type="repeat" description="WD" evidence="3">
    <location>
        <begin position="197"/>
        <end position="238"/>
    </location>
</feature>
<dbReference type="PANTHER" id="PTHR19857">
    <property type="entry name" value="MITOCHONDRIAL DIVISION PROTEIN 1-RELATED"/>
    <property type="match status" value="1"/>
</dbReference>
<evidence type="ECO:0000256" key="3">
    <source>
        <dbReference type="PROSITE-ProRule" id="PRU00221"/>
    </source>
</evidence>
<dbReference type="PRINTS" id="PR00320">
    <property type="entry name" value="GPROTEINBRPT"/>
</dbReference>
<dbReference type="InterPro" id="IPR015943">
    <property type="entry name" value="WD40/YVTN_repeat-like_dom_sf"/>
</dbReference>
<feature type="region of interest" description="Disordered" evidence="4">
    <location>
        <begin position="1"/>
        <end position="54"/>
    </location>
</feature>